<dbReference type="Proteomes" id="UP000640489">
    <property type="component" value="Unassembled WGS sequence"/>
</dbReference>
<comment type="caution">
    <text evidence="1">The sequence shown here is derived from an EMBL/GenBank/DDBJ whole genome shotgun (WGS) entry which is preliminary data.</text>
</comment>
<reference evidence="1" key="1">
    <citation type="submission" date="2020-11" db="EMBL/GenBank/DDBJ databases">
        <title>Nocardioides sp. nov., isolated from Soil of Cynanchum wilfordii Hemsley rhizosphere.</title>
        <authorList>
            <person name="Lee J.-S."/>
            <person name="Suh M.K."/>
            <person name="Kim J.-S."/>
        </authorList>
    </citation>
    <scope>NUCLEOTIDE SEQUENCE</scope>
    <source>
        <strain evidence="1">KCTC 19275</strain>
    </source>
</reference>
<sequence>MGLLMGLFSLGVVAASLTPAAPPAGVADPVARDAVTSWSYEDATYDGRRIVDVTGTQLDTMVDGRYRVRVFGRDFVKNQTDIVRIYLDTDGDRWPEFKLSWYLGKNPARPVQKMSLYSVRFFEWGRKTKISCPRMEHRVDYAADVVAVLFSRACLGDVTHLRWAGFVASIYHYDAETNRFSSHQDQFPAFRRFPRDIVVEPRREPLAPLAE</sequence>
<evidence type="ECO:0000313" key="1">
    <source>
        <dbReference type="EMBL" id="MBF4763687.1"/>
    </source>
</evidence>
<dbReference type="EMBL" id="JADKPN010000005">
    <property type="protein sequence ID" value="MBF4763687.1"/>
    <property type="molecule type" value="Genomic_DNA"/>
</dbReference>
<protein>
    <submittedName>
        <fullName evidence="1">Uncharacterized protein</fullName>
    </submittedName>
</protein>
<dbReference type="RefSeq" id="WP_194706861.1">
    <property type="nucleotide sequence ID" value="NZ_JADKPN010000005.1"/>
</dbReference>
<dbReference type="AlphaFoldDB" id="A0A930VFK6"/>
<name>A0A930VFK6_9ACTN</name>
<organism evidence="1 2">
    <name type="scientific">Nocardioides islandensis</name>
    <dbReference type="NCBI Taxonomy" id="433663"/>
    <lineage>
        <taxon>Bacteria</taxon>
        <taxon>Bacillati</taxon>
        <taxon>Actinomycetota</taxon>
        <taxon>Actinomycetes</taxon>
        <taxon>Propionibacteriales</taxon>
        <taxon>Nocardioidaceae</taxon>
        <taxon>Nocardioides</taxon>
    </lineage>
</organism>
<accession>A0A930VFK6</accession>
<keyword evidence="2" id="KW-1185">Reference proteome</keyword>
<gene>
    <name evidence="1" type="ORF">ISU07_11170</name>
</gene>
<proteinExistence type="predicted"/>
<evidence type="ECO:0000313" key="2">
    <source>
        <dbReference type="Proteomes" id="UP000640489"/>
    </source>
</evidence>